<dbReference type="SUPFAM" id="SSF56300">
    <property type="entry name" value="Metallo-dependent phosphatases"/>
    <property type="match status" value="1"/>
</dbReference>
<sequence>MARYHDGIRRHPHNERTSSGGMRRPLGILPDKGRGRMPPFLPRLPAPLVPAPGAAPFVSSQGAQRLGRIMLSRTIVIGDLHGCYDEALELLEKVGATSQDRILFVGDLVDRGPKPRECVELAMRHEAIQGNHEEKHLQQRHRADDRLTPDHLETRRALEPEHFDYMARLPFYLRLPEYNAAVVHAGVMPGKRLEDQDPYHLLHAQCIRPPESKSHWPSKAPSTHRFWTHHWTGPERIIFGHTVFDQPLVTPHAVGIDTGCVYGRSLTAVVLPSWELVSVPARRAYRGGKNVARFPIHGEVSVFS</sequence>
<reference evidence="3 4" key="1">
    <citation type="submission" date="2006-04" db="EMBL/GenBank/DDBJ databases">
        <authorList>
            <person name="Nierman W.C."/>
        </authorList>
    </citation>
    <scope>NUCLEOTIDE SEQUENCE [LARGE SCALE GENOMIC DNA]</scope>
    <source>
        <strain evidence="3 4">DW4/3-1</strain>
    </source>
</reference>
<dbReference type="EMBL" id="AAMD01000005">
    <property type="protein sequence ID" value="EAU69495.1"/>
    <property type="molecule type" value="Genomic_DNA"/>
</dbReference>
<evidence type="ECO:0000313" key="3">
    <source>
        <dbReference type="EMBL" id="EAU69495.1"/>
    </source>
</evidence>
<name>Q09CT0_STIAD</name>
<dbReference type="InterPro" id="IPR004843">
    <property type="entry name" value="Calcineurin-like_PHP"/>
</dbReference>
<dbReference type="InterPro" id="IPR006186">
    <property type="entry name" value="Ser/Thr-sp_prot-phosphatase"/>
</dbReference>
<dbReference type="GO" id="GO:0008803">
    <property type="term" value="F:bis(5'-nucleosyl)-tetraphosphatase (symmetrical) activity"/>
    <property type="evidence" value="ECO:0007669"/>
    <property type="project" value="UniProtKB-EC"/>
</dbReference>
<comment type="caution">
    <text evidence="3">The sequence shown here is derived from an EMBL/GenBank/DDBJ whole genome shotgun (WGS) entry which is preliminary data.</text>
</comment>
<feature type="domain" description="Calcineurin-like phosphoesterase" evidence="2">
    <location>
        <begin position="73"/>
        <end position="186"/>
    </location>
</feature>
<protein>
    <submittedName>
        <fullName evidence="3">Bis(5'-nucleosyl)-tetraphosphatase, symmetrical</fullName>
        <ecNumber evidence="3">3.6.1.41</ecNumber>
    </submittedName>
</protein>
<feature type="region of interest" description="Disordered" evidence="1">
    <location>
        <begin position="1"/>
        <end position="32"/>
    </location>
</feature>
<dbReference type="PANTHER" id="PTHR42850:SF4">
    <property type="entry name" value="ZINC-DEPENDENT ENDOPOLYPHOSPHATASE"/>
    <property type="match status" value="1"/>
</dbReference>
<dbReference type="AlphaFoldDB" id="Q09CT0"/>
<proteinExistence type="predicted"/>
<dbReference type="CDD" id="cd00144">
    <property type="entry name" value="MPP_PPP_family"/>
    <property type="match status" value="1"/>
</dbReference>
<dbReference type="GO" id="GO:0016791">
    <property type="term" value="F:phosphatase activity"/>
    <property type="evidence" value="ECO:0007669"/>
    <property type="project" value="TreeGrafter"/>
</dbReference>
<keyword evidence="3" id="KW-0378">Hydrolase</keyword>
<evidence type="ECO:0000256" key="1">
    <source>
        <dbReference type="SAM" id="MobiDB-lite"/>
    </source>
</evidence>
<gene>
    <name evidence="3" type="ORF">STIAU_2045</name>
</gene>
<dbReference type="Pfam" id="PF00149">
    <property type="entry name" value="Metallophos"/>
    <property type="match status" value="1"/>
</dbReference>
<dbReference type="InterPro" id="IPR029052">
    <property type="entry name" value="Metallo-depent_PP-like"/>
</dbReference>
<dbReference type="PRINTS" id="PR00114">
    <property type="entry name" value="STPHPHTASE"/>
</dbReference>
<dbReference type="GO" id="GO:0005737">
    <property type="term" value="C:cytoplasm"/>
    <property type="evidence" value="ECO:0007669"/>
    <property type="project" value="TreeGrafter"/>
</dbReference>
<organism evidence="3 4">
    <name type="scientific">Stigmatella aurantiaca (strain DW4/3-1)</name>
    <dbReference type="NCBI Taxonomy" id="378806"/>
    <lineage>
        <taxon>Bacteria</taxon>
        <taxon>Pseudomonadati</taxon>
        <taxon>Myxococcota</taxon>
        <taxon>Myxococcia</taxon>
        <taxon>Myxococcales</taxon>
        <taxon>Cystobacterineae</taxon>
        <taxon>Archangiaceae</taxon>
        <taxon>Stigmatella</taxon>
    </lineage>
</organism>
<dbReference type="PANTHER" id="PTHR42850">
    <property type="entry name" value="METALLOPHOSPHOESTERASE"/>
    <property type="match status" value="1"/>
</dbReference>
<dbReference type="Gene3D" id="3.60.21.10">
    <property type="match status" value="1"/>
</dbReference>
<dbReference type="EC" id="3.6.1.41" evidence="3"/>
<dbReference type="Proteomes" id="UP000032702">
    <property type="component" value="Unassembled WGS sequence"/>
</dbReference>
<evidence type="ECO:0000259" key="2">
    <source>
        <dbReference type="Pfam" id="PF00149"/>
    </source>
</evidence>
<dbReference type="PATRIC" id="fig|378806.16.peg.8926"/>
<dbReference type="InterPro" id="IPR050126">
    <property type="entry name" value="Ap4A_hydrolase"/>
</dbReference>
<evidence type="ECO:0000313" key="4">
    <source>
        <dbReference type="Proteomes" id="UP000032702"/>
    </source>
</evidence>
<accession>Q09CT0</accession>